<evidence type="ECO:0000313" key="3">
    <source>
        <dbReference type="EMBL" id="CAD7247114.1"/>
    </source>
</evidence>
<organism evidence="3">
    <name type="scientific">Darwinula stevensoni</name>
    <dbReference type="NCBI Taxonomy" id="69355"/>
    <lineage>
        <taxon>Eukaryota</taxon>
        <taxon>Metazoa</taxon>
        <taxon>Ecdysozoa</taxon>
        <taxon>Arthropoda</taxon>
        <taxon>Crustacea</taxon>
        <taxon>Oligostraca</taxon>
        <taxon>Ostracoda</taxon>
        <taxon>Podocopa</taxon>
        <taxon>Podocopida</taxon>
        <taxon>Darwinulocopina</taxon>
        <taxon>Darwinuloidea</taxon>
        <taxon>Darwinulidae</taxon>
        <taxon>Darwinula</taxon>
    </lineage>
</organism>
<dbReference type="AlphaFoldDB" id="A0A7R9A788"/>
<accession>A0A7R9A788</accession>
<feature type="coiled-coil region" evidence="1">
    <location>
        <begin position="57"/>
        <end position="84"/>
    </location>
</feature>
<dbReference type="Proteomes" id="UP000677054">
    <property type="component" value="Unassembled WGS sequence"/>
</dbReference>
<evidence type="ECO:0000256" key="2">
    <source>
        <dbReference type="SAM" id="SignalP"/>
    </source>
</evidence>
<evidence type="ECO:0000313" key="4">
    <source>
        <dbReference type="Proteomes" id="UP000677054"/>
    </source>
</evidence>
<protein>
    <submittedName>
        <fullName evidence="3">Uncharacterized protein</fullName>
    </submittedName>
</protein>
<proteinExistence type="predicted"/>
<keyword evidence="4" id="KW-1185">Reference proteome</keyword>
<keyword evidence="2" id="KW-0732">Signal</keyword>
<gene>
    <name evidence="3" type="ORF">DSTB1V02_LOCUS6952</name>
</gene>
<sequence>MLGMLSDRNPGLLSVCISLFLPSLMLDFFQVPSVEACELVTAHLQLARQALKENPDASDTEKEYAELKVQLNQVVETINEHLEEIRYGAADLF</sequence>
<keyword evidence="1" id="KW-0175">Coiled coil</keyword>
<name>A0A7R9A788_9CRUS</name>
<dbReference type="EMBL" id="LR900860">
    <property type="protein sequence ID" value="CAD7247114.1"/>
    <property type="molecule type" value="Genomic_DNA"/>
</dbReference>
<dbReference type="OrthoDB" id="434723at2759"/>
<evidence type="ECO:0000256" key="1">
    <source>
        <dbReference type="SAM" id="Coils"/>
    </source>
</evidence>
<feature type="signal peptide" evidence="2">
    <location>
        <begin position="1"/>
        <end position="36"/>
    </location>
</feature>
<reference evidence="3" key="1">
    <citation type="submission" date="2020-11" db="EMBL/GenBank/DDBJ databases">
        <authorList>
            <person name="Tran Van P."/>
        </authorList>
    </citation>
    <scope>NUCLEOTIDE SEQUENCE</scope>
</reference>
<dbReference type="EMBL" id="CAJPEV010001343">
    <property type="protein sequence ID" value="CAG0892140.1"/>
    <property type="molecule type" value="Genomic_DNA"/>
</dbReference>
<feature type="chain" id="PRO_5036209684" evidence="2">
    <location>
        <begin position="37"/>
        <end position="93"/>
    </location>
</feature>